<dbReference type="EMBL" id="AMFJ01021646">
    <property type="protein sequence ID" value="EKD66172.1"/>
    <property type="molecule type" value="Genomic_DNA"/>
</dbReference>
<name>K2AWN1_9BACT</name>
<dbReference type="AlphaFoldDB" id="K2AWN1"/>
<accession>K2AWN1</accession>
<proteinExistence type="predicted"/>
<protein>
    <submittedName>
        <fullName evidence="1">Uncharacterized protein</fullName>
    </submittedName>
</protein>
<comment type="caution">
    <text evidence="1">The sequence shown here is derived from an EMBL/GenBank/DDBJ whole genome shotgun (WGS) entry which is preliminary data.</text>
</comment>
<reference evidence="1" key="1">
    <citation type="journal article" date="2012" name="Science">
        <title>Fermentation, hydrogen, and sulfur metabolism in multiple uncultivated bacterial phyla.</title>
        <authorList>
            <person name="Wrighton K.C."/>
            <person name="Thomas B.C."/>
            <person name="Sharon I."/>
            <person name="Miller C.S."/>
            <person name="Castelle C.J."/>
            <person name="VerBerkmoes N.C."/>
            <person name="Wilkins M.J."/>
            <person name="Hettich R.L."/>
            <person name="Lipton M.S."/>
            <person name="Williams K.H."/>
            <person name="Long P.E."/>
            <person name="Banfield J.F."/>
        </authorList>
    </citation>
    <scope>NUCLEOTIDE SEQUENCE [LARGE SCALE GENOMIC DNA]</scope>
</reference>
<sequence length="105" mass="12475">MFLYKITLFSMLYLLNIHQVYKYIFKVKYFVKIRFKAPPILTIVRIFPLDWGGCLSRQGEFFSTTSPKSPHYKIVLLLFLIYLKIKNQIFSLNHHPVIPSNLSAY</sequence>
<evidence type="ECO:0000313" key="1">
    <source>
        <dbReference type="EMBL" id="EKD66172.1"/>
    </source>
</evidence>
<gene>
    <name evidence="1" type="ORF">ACD_49C00060G0014</name>
</gene>
<organism evidence="1">
    <name type="scientific">uncultured bacterium</name>
    <name type="common">gcode 4</name>
    <dbReference type="NCBI Taxonomy" id="1234023"/>
    <lineage>
        <taxon>Bacteria</taxon>
        <taxon>environmental samples</taxon>
    </lineage>
</organism>